<evidence type="ECO:0000256" key="10">
    <source>
        <dbReference type="PROSITE-ProRule" id="PRU00134"/>
    </source>
</evidence>
<dbReference type="GO" id="GO:0008170">
    <property type="term" value="F:N-methyltransferase activity"/>
    <property type="evidence" value="ECO:0007669"/>
    <property type="project" value="UniProtKB-ARBA"/>
</dbReference>
<dbReference type="PANTHER" id="PTHR46165">
    <property type="entry name" value="SET AND MYND DOMAIN-CONTAINING PROTEIN 4"/>
    <property type="match status" value="1"/>
</dbReference>
<keyword evidence="2" id="KW-0808">Transferase</keyword>
<evidence type="ECO:0000259" key="12">
    <source>
        <dbReference type="PROSITE" id="PS50865"/>
    </source>
</evidence>
<reference evidence="13" key="2">
    <citation type="submission" date="2022-06" db="UniProtKB">
        <authorList>
            <consortium name="EnsemblMetazoa"/>
        </authorList>
    </citation>
    <scope>IDENTIFICATION</scope>
</reference>
<dbReference type="Pfam" id="PF00856">
    <property type="entry name" value="SET"/>
    <property type="match status" value="1"/>
</dbReference>
<dbReference type="InterPro" id="IPR011990">
    <property type="entry name" value="TPR-like_helical_dom_sf"/>
</dbReference>
<dbReference type="GeneID" id="100575853"/>
<dbReference type="Proteomes" id="UP000007819">
    <property type="component" value="Chromosome A2"/>
</dbReference>
<dbReference type="SUPFAM" id="SSF82199">
    <property type="entry name" value="SET domain"/>
    <property type="match status" value="1"/>
</dbReference>
<dbReference type="Gene3D" id="1.25.40.10">
    <property type="entry name" value="Tetratricopeptide repeat domain"/>
    <property type="match status" value="1"/>
</dbReference>
<dbReference type="EnsemblMetazoa" id="XM_003244085.4">
    <property type="protein sequence ID" value="XP_003244133.1"/>
    <property type="gene ID" value="LOC100575853"/>
</dbReference>
<dbReference type="OMA" id="NYGQHYA"/>
<evidence type="ECO:0000256" key="1">
    <source>
        <dbReference type="ARBA" id="ARBA00022603"/>
    </source>
</evidence>
<dbReference type="GO" id="GO:0032259">
    <property type="term" value="P:methylation"/>
    <property type="evidence" value="ECO:0007669"/>
    <property type="project" value="UniProtKB-KW"/>
</dbReference>
<protein>
    <recommendedName>
        <fullName evidence="8">Protein-lysine N-methyltransferase SMYD4</fullName>
    </recommendedName>
    <alternativeName>
        <fullName evidence="9">SET and MYND domain-containing protein 4</fullName>
    </alternativeName>
</protein>
<keyword evidence="3" id="KW-0949">S-adenosyl-L-methionine</keyword>
<keyword evidence="5 10" id="KW-0863">Zinc-finger</keyword>
<dbReference type="PROSITE" id="PS50280">
    <property type="entry name" value="SET"/>
    <property type="match status" value="1"/>
</dbReference>
<dbReference type="OrthoDB" id="5945798at2759"/>
<evidence type="ECO:0000256" key="6">
    <source>
        <dbReference type="ARBA" id="ARBA00022833"/>
    </source>
</evidence>
<evidence type="ECO:0000256" key="7">
    <source>
        <dbReference type="ARBA" id="ARBA00093423"/>
    </source>
</evidence>
<dbReference type="GO" id="GO:0005634">
    <property type="term" value="C:nucleus"/>
    <property type="evidence" value="ECO:0007669"/>
    <property type="project" value="TreeGrafter"/>
</dbReference>
<dbReference type="KEGG" id="api:100575853"/>
<evidence type="ECO:0000256" key="8">
    <source>
        <dbReference type="ARBA" id="ARBA00093635"/>
    </source>
</evidence>
<dbReference type="GO" id="GO:0008270">
    <property type="term" value="F:zinc ion binding"/>
    <property type="evidence" value="ECO:0007669"/>
    <property type="project" value="UniProtKB-KW"/>
</dbReference>
<accession>A0A8R1W9I0</accession>
<dbReference type="InterPro" id="IPR052097">
    <property type="entry name" value="SET-MYND_domain_protein"/>
</dbReference>
<dbReference type="PROSITE" id="PS01360">
    <property type="entry name" value="ZF_MYND_1"/>
    <property type="match status" value="1"/>
</dbReference>
<feature type="domain" description="SET" evidence="11">
    <location>
        <begin position="237"/>
        <end position="519"/>
    </location>
</feature>
<dbReference type="GO" id="GO:0042826">
    <property type="term" value="F:histone deacetylase binding"/>
    <property type="evidence" value="ECO:0007669"/>
    <property type="project" value="TreeGrafter"/>
</dbReference>
<evidence type="ECO:0000256" key="5">
    <source>
        <dbReference type="ARBA" id="ARBA00022771"/>
    </source>
</evidence>
<dbReference type="PROSITE" id="PS50865">
    <property type="entry name" value="ZF_MYND_2"/>
    <property type="match status" value="1"/>
</dbReference>
<dbReference type="GO" id="GO:0008757">
    <property type="term" value="F:S-adenosylmethionine-dependent methyltransferase activity"/>
    <property type="evidence" value="ECO:0007669"/>
    <property type="project" value="UniProtKB-ARBA"/>
</dbReference>
<name>A0A8R1W9I0_ACYPI</name>
<dbReference type="InterPro" id="IPR046341">
    <property type="entry name" value="SET_dom_sf"/>
</dbReference>
<evidence type="ECO:0000256" key="3">
    <source>
        <dbReference type="ARBA" id="ARBA00022691"/>
    </source>
</evidence>
<dbReference type="InterPro" id="IPR001214">
    <property type="entry name" value="SET_dom"/>
</dbReference>
<feature type="domain" description="MYND-type" evidence="12">
    <location>
        <begin position="282"/>
        <end position="321"/>
    </location>
</feature>
<comment type="function">
    <text evidence="7">Protein-lysine N-methyltransferase. Monomethylates PRMT5, modulating its transcriptional activity. May also act as a histone methyltransferase. Plays a critical role in cardiac development. Acts as a key epigenetic regulator of gene expression during cardiac development via its dual activities as a methyltransferase and negative regulator of HDAC1.</text>
</comment>
<organism evidence="13 14">
    <name type="scientific">Acyrthosiphon pisum</name>
    <name type="common">Pea aphid</name>
    <dbReference type="NCBI Taxonomy" id="7029"/>
    <lineage>
        <taxon>Eukaryota</taxon>
        <taxon>Metazoa</taxon>
        <taxon>Ecdysozoa</taxon>
        <taxon>Arthropoda</taxon>
        <taxon>Hexapoda</taxon>
        <taxon>Insecta</taxon>
        <taxon>Pterygota</taxon>
        <taxon>Neoptera</taxon>
        <taxon>Paraneoptera</taxon>
        <taxon>Hemiptera</taxon>
        <taxon>Sternorrhyncha</taxon>
        <taxon>Aphidomorpha</taxon>
        <taxon>Aphidoidea</taxon>
        <taxon>Aphididae</taxon>
        <taxon>Macrosiphini</taxon>
        <taxon>Acyrthosiphon</taxon>
    </lineage>
</organism>
<proteinExistence type="predicted"/>
<dbReference type="AlphaFoldDB" id="A0A8R1W9I0"/>
<evidence type="ECO:0000256" key="9">
    <source>
        <dbReference type="ARBA" id="ARBA00093680"/>
    </source>
</evidence>
<reference evidence="14" key="1">
    <citation type="submission" date="2010-06" db="EMBL/GenBank/DDBJ databases">
        <authorList>
            <person name="Jiang H."/>
            <person name="Abraham K."/>
            <person name="Ali S."/>
            <person name="Alsbrooks S.L."/>
            <person name="Anim B.N."/>
            <person name="Anosike U.S."/>
            <person name="Attaway T."/>
            <person name="Bandaranaike D.P."/>
            <person name="Battles P.K."/>
            <person name="Bell S.N."/>
            <person name="Bell A.V."/>
            <person name="Beltran B."/>
            <person name="Bickham C."/>
            <person name="Bustamante Y."/>
            <person name="Caleb T."/>
            <person name="Canada A."/>
            <person name="Cardenas V."/>
            <person name="Carter K."/>
            <person name="Chacko J."/>
            <person name="Chandrabose M.N."/>
            <person name="Chavez D."/>
            <person name="Chavez A."/>
            <person name="Chen L."/>
            <person name="Chu H.-S."/>
            <person name="Claassen K.J."/>
            <person name="Cockrell R."/>
            <person name="Collins M."/>
            <person name="Cooper J.A."/>
            <person name="Cree A."/>
            <person name="Curry S.M."/>
            <person name="Da Y."/>
            <person name="Dao M.D."/>
            <person name="Das B."/>
            <person name="Davila M.-L."/>
            <person name="Davy-Carroll L."/>
            <person name="Denson S."/>
            <person name="Dinh H."/>
            <person name="Ebong V.E."/>
            <person name="Edwards J.R."/>
            <person name="Egan A."/>
            <person name="El-Daye J."/>
            <person name="Escobedo L."/>
            <person name="Fernandez S."/>
            <person name="Fernando P.R."/>
            <person name="Flagg N."/>
            <person name="Forbes L.D."/>
            <person name="Fowler R.G."/>
            <person name="Fu Q."/>
            <person name="Gabisi R.A."/>
            <person name="Ganer J."/>
            <person name="Garbino Pronczuk A."/>
            <person name="Garcia R.M."/>
            <person name="Garner T."/>
            <person name="Garrett T.E."/>
            <person name="Gonzalez D.A."/>
            <person name="Hamid H."/>
            <person name="Hawkins E.S."/>
            <person name="Hirani K."/>
            <person name="Hogues M.E."/>
            <person name="Hollins B."/>
            <person name="Hsiao C.-H."/>
            <person name="Jabil R."/>
            <person name="James M.L."/>
            <person name="Jhangiani S.N."/>
            <person name="Johnson B."/>
            <person name="Johnson Q."/>
            <person name="Joshi V."/>
            <person name="Kalu J.B."/>
            <person name="Kam C."/>
            <person name="Kashfia A."/>
            <person name="Keebler J."/>
            <person name="Kisamo H."/>
            <person name="Kovar C.L."/>
            <person name="Lago L.A."/>
            <person name="Lai C.-Y."/>
            <person name="Laidlaw J."/>
            <person name="Lara F."/>
            <person name="Le T.-K."/>
            <person name="Lee S.L."/>
            <person name="Legall F.H."/>
            <person name="Lemon S.J."/>
            <person name="Lewis L.R."/>
            <person name="Li B."/>
            <person name="Liu Y."/>
            <person name="Liu Y.-S."/>
            <person name="Lopez J."/>
            <person name="Lozado R.J."/>
            <person name="Lu J."/>
            <person name="Madu R.C."/>
            <person name="Maheshwari M."/>
            <person name="Maheshwari R."/>
            <person name="Malloy K."/>
            <person name="Martinez E."/>
            <person name="Mathew T."/>
            <person name="Mercado I.C."/>
            <person name="Mercado C."/>
            <person name="Meyer B."/>
            <person name="Montgomery K."/>
            <person name="Morgan M.B."/>
            <person name="Munidasa M."/>
            <person name="Nazareth L.V."/>
            <person name="Nelson J."/>
            <person name="Ng B.M."/>
            <person name="Nguyen N.B."/>
            <person name="Nguyen P.Q."/>
            <person name="Nguyen T."/>
            <person name="Obregon M."/>
            <person name="Okwuonu G.O."/>
            <person name="Onwere C.G."/>
            <person name="Orozco G."/>
            <person name="Parra A."/>
            <person name="Patel S."/>
            <person name="Patil S."/>
            <person name="Perez A."/>
            <person name="Perez Y."/>
            <person name="Pham C."/>
            <person name="Primus E.L."/>
            <person name="Pu L.-L."/>
            <person name="Puazo M."/>
            <person name="Qin X."/>
            <person name="Quiroz J.B."/>
            <person name="Reese J."/>
            <person name="Richards S."/>
            <person name="Rives C.M."/>
            <person name="Robberts R."/>
            <person name="Ruiz S.J."/>
            <person name="Ruiz M.J."/>
            <person name="Santibanez J."/>
            <person name="Schneider B.W."/>
            <person name="Sisson I."/>
            <person name="Smith M."/>
            <person name="Sodergren E."/>
            <person name="Song X.-Z."/>
            <person name="Song B.B."/>
            <person name="Summersgill H."/>
            <person name="Thelus R."/>
            <person name="Thornton R.D."/>
            <person name="Trejos Z.Y."/>
            <person name="Usmani K."/>
            <person name="Vattathil S."/>
            <person name="Villasana D."/>
            <person name="Walker D.L."/>
            <person name="Wang S."/>
            <person name="Wang K."/>
            <person name="White C.S."/>
            <person name="Williams A.C."/>
            <person name="Williamson J."/>
            <person name="Wilson K."/>
            <person name="Woghiren I.O."/>
            <person name="Woodworth J.R."/>
            <person name="Worley K.C."/>
            <person name="Wright R.A."/>
            <person name="Wu W."/>
            <person name="Young L."/>
            <person name="Zhang L."/>
            <person name="Zhang J."/>
            <person name="Zhu Y."/>
            <person name="Muzny D.M."/>
            <person name="Weinstock G."/>
            <person name="Gibbs R.A."/>
        </authorList>
    </citation>
    <scope>NUCLEOTIDE SEQUENCE [LARGE SCALE GENOMIC DNA]</scope>
    <source>
        <strain evidence="14">LSR1</strain>
    </source>
</reference>
<dbReference type="Gene3D" id="1.10.220.160">
    <property type="match status" value="1"/>
</dbReference>
<dbReference type="Gene3D" id="6.10.140.2220">
    <property type="match status" value="1"/>
</dbReference>
<dbReference type="SUPFAM" id="SSF48452">
    <property type="entry name" value="TPR-like"/>
    <property type="match status" value="1"/>
</dbReference>
<keyword evidence="14" id="KW-1185">Reference proteome</keyword>
<dbReference type="Gene3D" id="2.170.270.10">
    <property type="entry name" value="SET domain"/>
    <property type="match status" value="1"/>
</dbReference>
<dbReference type="GO" id="GO:0008276">
    <property type="term" value="F:protein methyltransferase activity"/>
    <property type="evidence" value="ECO:0007669"/>
    <property type="project" value="UniProtKB-ARBA"/>
</dbReference>
<dbReference type="RefSeq" id="XP_003244133.1">
    <property type="nucleotide sequence ID" value="XM_003244085.3"/>
</dbReference>
<evidence type="ECO:0000256" key="4">
    <source>
        <dbReference type="ARBA" id="ARBA00022723"/>
    </source>
</evidence>
<evidence type="ECO:0000313" key="14">
    <source>
        <dbReference type="Proteomes" id="UP000007819"/>
    </source>
</evidence>
<dbReference type="CDD" id="cd10536">
    <property type="entry name" value="SET_SMYD4"/>
    <property type="match status" value="1"/>
</dbReference>
<dbReference type="InterPro" id="IPR002893">
    <property type="entry name" value="Znf_MYND"/>
</dbReference>
<dbReference type="InterPro" id="IPR044421">
    <property type="entry name" value="SMYD4_SET"/>
</dbReference>
<keyword evidence="1" id="KW-0489">Methyltransferase</keyword>
<evidence type="ECO:0000256" key="2">
    <source>
        <dbReference type="ARBA" id="ARBA00022679"/>
    </source>
</evidence>
<keyword evidence="6" id="KW-0862">Zinc</keyword>
<dbReference type="SUPFAM" id="SSF144232">
    <property type="entry name" value="HIT/MYND zinc finger-like"/>
    <property type="match status" value="1"/>
</dbReference>
<dbReference type="GO" id="GO:0005737">
    <property type="term" value="C:cytoplasm"/>
    <property type="evidence" value="ECO:0007669"/>
    <property type="project" value="TreeGrafter"/>
</dbReference>
<keyword evidence="4" id="KW-0479">Metal-binding</keyword>
<dbReference type="PANTHER" id="PTHR46165:SF6">
    <property type="entry name" value="SET AND MYND DOMAIN-CONTAINING PROTEIN 4-LIKE PROTEIN"/>
    <property type="match status" value="1"/>
</dbReference>
<evidence type="ECO:0000259" key="11">
    <source>
        <dbReference type="PROSITE" id="PS50280"/>
    </source>
</evidence>
<evidence type="ECO:0000313" key="13">
    <source>
        <dbReference type="EnsemblMetazoa" id="XP_003244133.1"/>
    </source>
</evidence>
<sequence length="645" mass="73997">MFPDIEVMKMFHQGGTLIDRLFYMECFQKKEMMGEVYVAFAKLPTAGDKFLYTYNLLKKYNKLPTECKLTNPKNNKKARKIRADANIKFQNADFKSALFEYNKSVMTAKIDTEDYALALANRSAALYHLEEYDACIQDIHHALTNKYPIELSYKLYEREVKCLKYMGKISQAKLKFKEFLSHLSEAIISKEKKKGIEMQIKNFLRETNKKETNNKQDKLNVIKLFGGPNKNIPALSKFVKMKYSESMGRCLVVSSDINPGEVLAIEKPYVGVLRRESYEYNCRNCFKRCLNGIPCLKCTLVIYCDETCRIKSYESGHKYECSLFSTFNNWPGMDHMEHLSLNIFLKSVCELGLDKYIATVCALNADTTDPMMRGFNNVGKYLSDQFCSVYTLEGNETKRSVSDLFSRHCHAAVMVSIMKLAGLQIPNHQLGTVGESLVHIICAVSSNAHGITQPSDCKTQLKLSLDNRFVPVASLLMPVLSLLNHHCDPNVVRHNYNGTIVLTAIQPISKGSQLFDNYGLLYATHPKESRLQILKNQYYFSCECSSCEDNWPLYDVLANQPQSECKIFTDISPDLLQKSSIKLNEIINKIKSNECDGLQYIQFLYSHLKLLHDNVRRPWGEYCDCQETIKEILYSTADKFIIEDY</sequence>